<dbReference type="AlphaFoldDB" id="A0A0W0TUA9"/>
<proteinExistence type="predicted"/>
<dbReference type="InterPro" id="IPR003812">
    <property type="entry name" value="Fido"/>
</dbReference>
<dbReference type="EMBL" id="LNYA01000006">
    <property type="protein sequence ID" value="KTC99199.1"/>
    <property type="molecule type" value="Genomic_DNA"/>
</dbReference>
<sequence>MVYVLVKNLPELLASNDPQQAVMEMIGTVKPKLVFESLDSAQLYMDGELKVMSSDYRAKYSYGFVELDIKSKDDFKAMQSKPEQLQKAMLAFIIKGKRMNALWLDVKEHEKQQLLDMKYQEPTPEDVLLKEPYLSVLAKMPVSLRFLCFIDYALFHHFNETWTAYDSREPGSVLDLFNTHAQVCRHLFLAGQSGQLTLKHVQELQSSLSQNLFAKEEKSRSGVLREGYNSFPILRDAVSLDGLVELLKRIRGDKNNDGFMIGEVKHIGIMYQFYSTLSNSLRVFYLQTKSPLSFADFSKVFVELKERALKDTIKSITQAHPQVSESMIREVIGLELQSIKLDVMCLDEENYKKYGIILFDTASERLLHLASQTELRPSQAELPLALKLARQLSTINHDHLAKKSDDELFAIAKNVMANLGQQPLSILTPDAKTAEYLAQQAIDQYNSNIKKVKTPDEAIRCIVSLVHELELIHLFHDANCRTNYFLMNEELLKLGLKATMLYNPNRLDLYSVAELEDQVKQGMRRFDYVIAEGSELDKMNKEWLEKKPSSQFYENMATQLNKVIAGFNQRYEDHMKKLEKMLDLSSSDQRLFSSNTNKTLLISIKKLFEQFKGDSNVLRFTSAIHLMDKKEMEQTLGKDFIREMESLQALTRINSSFYQGLTANYSNPLNK</sequence>
<evidence type="ECO:0000313" key="3">
    <source>
        <dbReference type="Proteomes" id="UP000054773"/>
    </source>
</evidence>
<dbReference type="RefSeq" id="WP_058525768.1">
    <property type="nucleotide sequence ID" value="NZ_CAAAHY010000021.1"/>
</dbReference>
<dbReference type="PROSITE" id="PS51459">
    <property type="entry name" value="FIDO"/>
    <property type="match status" value="1"/>
</dbReference>
<gene>
    <name evidence="2" type="ORF">Lery_0592</name>
</gene>
<dbReference type="STRING" id="448.Lery_0592"/>
<dbReference type="Proteomes" id="UP000054773">
    <property type="component" value="Unassembled WGS sequence"/>
</dbReference>
<reference evidence="2 3" key="1">
    <citation type="submission" date="2015-11" db="EMBL/GenBank/DDBJ databases">
        <title>Genomic analysis of 38 Legionella species identifies large and diverse effector repertoires.</title>
        <authorList>
            <person name="Burstein D."/>
            <person name="Amaro F."/>
            <person name="Zusman T."/>
            <person name="Lifshitz Z."/>
            <person name="Cohen O."/>
            <person name="Gilbert J.A."/>
            <person name="Pupko T."/>
            <person name="Shuman H.A."/>
            <person name="Segal G."/>
        </authorList>
    </citation>
    <scope>NUCLEOTIDE SEQUENCE [LARGE SCALE GENOMIC DNA]</scope>
    <source>
        <strain evidence="2 3">SE-32A-C8</strain>
    </source>
</reference>
<dbReference type="PATRIC" id="fig|448.7.peg.617"/>
<accession>A0A0W0TUA9</accession>
<keyword evidence="3" id="KW-1185">Reference proteome</keyword>
<dbReference type="Gene3D" id="1.10.3290.10">
    <property type="entry name" value="Fido-like domain"/>
    <property type="match status" value="1"/>
</dbReference>
<organism evidence="2 3">
    <name type="scientific">Legionella erythra</name>
    <dbReference type="NCBI Taxonomy" id="448"/>
    <lineage>
        <taxon>Bacteria</taxon>
        <taxon>Pseudomonadati</taxon>
        <taxon>Pseudomonadota</taxon>
        <taxon>Gammaproteobacteria</taxon>
        <taxon>Legionellales</taxon>
        <taxon>Legionellaceae</taxon>
        <taxon>Legionella</taxon>
    </lineage>
</organism>
<comment type="caution">
    <text evidence="2">The sequence shown here is derived from an EMBL/GenBank/DDBJ whole genome shotgun (WGS) entry which is preliminary data.</text>
</comment>
<dbReference type="SUPFAM" id="SSF140931">
    <property type="entry name" value="Fic-like"/>
    <property type="match status" value="1"/>
</dbReference>
<name>A0A0W0TUA9_LEGER</name>
<evidence type="ECO:0000313" key="2">
    <source>
        <dbReference type="EMBL" id="KTC99199.1"/>
    </source>
</evidence>
<feature type="domain" description="Fido" evidence="1">
    <location>
        <begin position="388"/>
        <end position="532"/>
    </location>
</feature>
<dbReference type="OrthoDB" id="5632628at2"/>
<evidence type="ECO:0000259" key="1">
    <source>
        <dbReference type="PROSITE" id="PS51459"/>
    </source>
</evidence>
<dbReference type="InterPro" id="IPR036597">
    <property type="entry name" value="Fido-like_dom_sf"/>
</dbReference>
<protein>
    <submittedName>
        <fullName evidence="2">Ankyrin repeat-containing protein</fullName>
    </submittedName>
</protein>